<dbReference type="AlphaFoldDB" id="A0A412NAX6"/>
<evidence type="ECO:0000256" key="1">
    <source>
        <dbReference type="ARBA" id="ARBA00004442"/>
    </source>
</evidence>
<evidence type="ECO:0000313" key="9">
    <source>
        <dbReference type="EMBL" id="RGT35643.1"/>
    </source>
</evidence>
<dbReference type="Pfam" id="PF14322">
    <property type="entry name" value="SusD-like_3"/>
    <property type="match status" value="1"/>
</dbReference>
<accession>A0A412NAX6</accession>
<keyword evidence="5" id="KW-0998">Cell outer membrane</keyword>
<dbReference type="GO" id="GO:0009279">
    <property type="term" value="C:cell outer membrane"/>
    <property type="evidence" value="ECO:0007669"/>
    <property type="project" value="UniProtKB-SubCell"/>
</dbReference>
<dbReference type="SUPFAM" id="SSF48452">
    <property type="entry name" value="TPR-like"/>
    <property type="match status" value="1"/>
</dbReference>
<feature type="region of interest" description="Disordered" evidence="6">
    <location>
        <begin position="541"/>
        <end position="560"/>
    </location>
</feature>
<evidence type="ECO:0000259" key="8">
    <source>
        <dbReference type="Pfam" id="PF14322"/>
    </source>
</evidence>
<comment type="subcellular location">
    <subcellularLocation>
        <location evidence="1">Cell outer membrane</location>
    </subcellularLocation>
</comment>
<protein>
    <submittedName>
        <fullName evidence="9">RagB/SusD family nutrient uptake outer membrane protein</fullName>
    </submittedName>
</protein>
<feature type="domain" description="RagB/SusD" evidence="7">
    <location>
        <begin position="284"/>
        <end position="551"/>
    </location>
</feature>
<feature type="compositionally biased region" description="Basic and acidic residues" evidence="6">
    <location>
        <begin position="543"/>
        <end position="552"/>
    </location>
</feature>
<dbReference type="Gene3D" id="1.25.40.390">
    <property type="match status" value="1"/>
</dbReference>
<evidence type="ECO:0000256" key="4">
    <source>
        <dbReference type="ARBA" id="ARBA00023136"/>
    </source>
</evidence>
<evidence type="ECO:0000259" key="7">
    <source>
        <dbReference type="Pfam" id="PF07980"/>
    </source>
</evidence>
<dbReference type="PROSITE" id="PS51257">
    <property type="entry name" value="PROKAR_LIPOPROTEIN"/>
    <property type="match status" value="1"/>
</dbReference>
<organism evidence="9 10">
    <name type="scientific">Bacteroides clarus</name>
    <dbReference type="NCBI Taxonomy" id="626929"/>
    <lineage>
        <taxon>Bacteria</taxon>
        <taxon>Pseudomonadati</taxon>
        <taxon>Bacteroidota</taxon>
        <taxon>Bacteroidia</taxon>
        <taxon>Bacteroidales</taxon>
        <taxon>Bacteroidaceae</taxon>
        <taxon>Bacteroides</taxon>
    </lineage>
</organism>
<comment type="caution">
    <text evidence="9">The sequence shown here is derived from an EMBL/GenBank/DDBJ whole genome shotgun (WGS) entry which is preliminary data.</text>
</comment>
<gene>
    <name evidence="9" type="ORF">DWX38_01350</name>
</gene>
<evidence type="ECO:0000256" key="6">
    <source>
        <dbReference type="SAM" id="MobiDB-lite"/>
    </source>
</evidence>
<sequence>MKNKYLLLAILTGSISLTGCEDFLDQKNTHDLNQETFFDSDAAVQAATAPLYNYVWNEFNDKFYYGMGDGRANNITAPYSAYVYPYTNFSETALSDGLSSAWNSLYSVVAQANNTINNILDFAGNGVSEQGKNTGVAEARFMRGTAYWYIASLWGEGIIYTNTSSMVNNYVIPANPGIDMMEFAIRDLEFAAKYLPKVQSNQGRVTQYSAYGMLSRLYLSMAGLTTEGAYDGTNAATDFNRGTRNPYYLDLARKAALKVIEESGMSLTKNYGDLFAAASINNNPESLFQLQWLQGTSEAVGGCGNTMVRFLAWSTMVADTDAWGGATYCSWDLWNEFKKYEDPTLGTTVDDAVRRHYSVASYGEVYPDINIKNNGYTYGITETPGNEGANIKKYVIGTNADNGISFKGSAGINTYMMRLAEVYLNYTEAVLGNNASTEDTEYFNLVRERANVPQKTTVTYEDLRHEFRVEFAFEGLYWYNLLRRSYYEQNEVLNYVNNQNRNAGYSYDKEEEIYEISDSYEAPGKGVAEATVRSLKLPIADTDQSKNPHLKPDGNGNLQTTPYVFGEREVSIDELFN</sequence>
<name>A0A412NAX6_9BACE</name>
<comment type="similarity">
    <text evidence="2">Belongs to the SusD family.</text>
</comment>
<evidence type="ECO:0000256" key="3">
    <source>
        <dbReference type="ARBA" id="ARBA00022729"/>
    </source>
</evidence>
<evidence type="ECO:0000256" key="2">
    <source>
        <dbReference type="ARBA" id="ARBA00006275"/>
    </source>
</evidence>
<dbReference type="InterPro" id="IPR012944">
    <property type="entry name" value="SusD_RagB_dom"/>
</dbReference>
<keyword evidence="4" id="KW-0472">Membrane</keyword>
<evidence type="ECO:0000256" key="5">
    <source>
        <dbReference type="ARBA" id="ARBA00023237"/>
    </source>
</evidence>
<dbReference type="InterPro" id="IPR011990">
    <property type="entry name" value="TPR-like_helical_dom_sf"/>
</dbReference>
<dbReference type="RefSeq" id="WP_118466742.1">
    <property type="nucleotide sequence ID" value="NZ_CABIZW010000002.1"/>
</dbReference>
<proteinExistence type="inferred from homology"/>
<keyword evidence="3" id="KW-0732">Signal</keyword>
<evidence type="ECO:0000313" key="10">
    <source>
        <dbReference type="Proteomes" id="UP000285159"/>
    </source>
</evidence>
<feature type="domain" description="SusD-like N-terminal" evidence="8">
    <location>
        <begin position="22"/>
        <end position="219"/>
    </location>
</feature>
<dbReference type="Proteomes" id="UP000285159">
    <property type="component" value="Unassembled WGS sequence"/>
</dbReference>
<dbReference type="Pfam" id="PF07980">
    <property type="entry name" value="SusD_RagB"/>
    <property type="match status" value="1"/>
</dbReference>
<dbReference type="InterPro" id="IPR033985">
    <property type="entry name" value="SusD-like_N"/>
</dbReference>
<reference evidence="9 10" key="1">
    <citation type="submission" date="2018-08" db="EMBL/GenBank/DDBJ databases">
        <title>A genome reference for cultivated species of the human gut microbiota.</title>
        <authorList>
            <person name="Zou Y."/>
            <person name="Xue W."/>
            <person name="Luo G."/>
        </authorList>
    </citation>
    <scope>NUCLEOTIDE SEQUENCE [LARGE SCALE GENOMIC DNA]</scope>
    <source>
        <strain evidence="9 10">AF19-1AC</strain>
    </source>
</reference>
<dbReference type="EMBL" id="QRWP01000001">
    <property type="protein sequence ID" value="RGT35643.1"/>
    <property type="molecule type" value="Genomic_DNA"/>
</dbReference>